<dbReference type="EMBL" id="BMAT01012274">
    <property type="protein sequence ID" value="GFR89045.1"/>
    <property type="molecule type" value="Genomic_DNA"/>
</dbReference>
<dbReference type="AlphaFoldDB" id="A0AAV4GXG1"/>
<name>A0AAV4GXG1_9GAST</name>
<dbReference type="Proteomes" id="UP000762676">
    <property type="component" value="Unassembled WGS sequence"/>
</dbReference>
<protein>
    <recommendedName>
        <fullName evidence="3">Secreted protein</fullName>
    </recommendedName>
</protein>
<evidence type="ECO:0000313" key="1">
    <source>
        <dbReference type="EMBL" id="GFR89045.1"/>
    </source>
</evidence>
<keyword evidence="2" id="KW-1185">Reference proteome</keyword>
<evidence type="ECO:0008006" key="3">
    <source>
        <dbReference type="Google" id="ProtNLM"/>
    </source>
</evidence>
<evidence type="ECO:0000313" key="2">
    <source>
        <dbReference type="Proteomes" id="UP000762676"/>
    </source>
</evidence>
<proteinExistence type="predicted"/>
<reference evidence="1 2" key="1">
    <citation type="journal article" date="2021" name="Elife">
        <title>Chloroplast acquisition without the gene transfer in kleptoplastic sea slugs, Plakobranchus ocellatus.</title>
        <authorList>
            <person name="Maeda T."/>
            <person name="Takahashi S."/>
            <person name="Yoshida T."/>
            <person name="Shimamura S."/>
            <person name="Takaki Y."/>
            <person name="Nagai Y."/>
            <person name="Toyoda A."/>
            <person name="Suzuki Y."/>
            <person name="Arimoto A."/>
            <person name="Ishii H."/>
            <person name="Satoh N."/>
            <person name="Nishiyama T."/>
            <person name="Hasebe M."/>
            <person name="Maruyama T."/>
            <person name="Minagawa J."/>
            <person name="Obokata J."/>
            <person name="Shigenobu S."/>
        </authorList>
    </citation>
    <scope>NUCLEOTIDE SEQUENCE [LARGE SCALE GENOMIC DNA]</scope>
</reference>
<organism evidence="1 2">
    <name type="scientific">Elysia marginata</name>
    <dbReference type="NCBI Taxonomy" id="1093978"/>
    <lineage>
        <taxon>Eukaryota</taxon>
        <taxon>Metazoa</taxon>
        <taxon>Spiralia</taxon>
        <taxon>Lophotrochozoa</taxon>
        <taxon>Mollusca</taxon>
        <taxon>Gastropoda</taxon>
        <taxon>Heterobranchia</taxon>
        <taxon>Euthyneura</taxon>
        <taxon>Panpulmonata</taxon>
        <taxon>Sacoglossa</taxon>
        <taxon>Placobranchoidea</taxon>
        <taxon>Plakobranchidae</taxon>
        <taxon>Elysia</taxon>
    </lineage>
</organism>
<accession>A0AAV4GXG1</accession>
<sequence length="89" mass="8815">MLAAAAAVVVFASGLTPGEVPVNPLRSSSSSSSLPVVQHQVKYLSTPSAAAVGAVVVVVFASGPTPGEVPVNPVCFLHHYGPGPACTCC</sequence>
<comment type="caution">
    <text evidence="1">The sequence shown here is derived from an EMBL/GenBank/DDBJ whole genome shotgun (WGS) entry which is preliminary data.</text>
</comment>
<gene>
    <name evidence="1" type="ORF">ElyMa_006115000</name>
</gene>